<feature type="transmembrane region" description="Helical" evidence="1">
    <location>
        <begin position="62"/>
        <end position="81"/>
    </location>
</feature>
<dbReference type="Pfam" id="PF13301">
    <property type="entry name" value="DUF4079"/>
    <property type="match status" value="1"/>
</dbReference>
<feature type="transmembrane region" description="Helical" evidence="1">
    <location>
        <begin position="6"/>
        <end position="27"/>
    </location>
</feature>
<dbReference type="AlphaFoldDB" id="A0A433ULY4"/>
<dbReference type="Proteomes" id="UP000276103">
    <property type="component" value="Unassembled WGS sequence"/>
</dbReference>
<keyword evidence="1" id="KW-0812">Transmembrane</keyword>
<dbReference type="RefSeq" id="WP_127055422.1">
    <property type="nucleotide sequence ID" value="NZ_RSCM01000012.1"/>
</dbReference>
<organism evidence="2 3">
    <name type="scientific">Trichormus variabilis SAG 1403-4b</name>
    <dbReference type="NCBI Taxonomy" id="447716"/>
    <lineage>
        <taxon>Bacteria</taxon>
        <taxon>Bacillati</taxon>
        <taxon>Cyanobacteriota</taxon>
        <taxon>Cyanophyceae</taxon>
        <taxon>Nostocales</taxon>
        <taxon>Nostocaceae</taxon>
        <taxon>Trichormus</taxon>
    </lineage>
</organism>
<evidence type="ECO:0000313" key="3">
    <source>
        <dbReference type="Proteomes" id="UP000276103"/>
    </source>
</evidence>
<accession>A0A433ULY4</accession>
<feature type="transmembrane region" description="Helical" evidence="1">
    <location>
        <begin position="121"/>
        <end position="142"/>
    </location>
</feature>
<dbReference type="OrthoDB" id="507684at2"/>
<proteinExistence type="predicted"/>
<reference evidence="2 3" key="1">
    <citation type="journal article" date="2019" name="Genome Biol. Evol.">
        <title>Day and night: Metabolic profiles and evolutionary relationships of six axenic non-marine cyanobacteria.</title>
        <authorList>
            <person name="Will S.E."/>
            <person name="Henke P."/>
            <person name="Boedeker C."/>
            <person name="Huang S."/>
            <person name="Brinkmann H."/>
            <person name="Rohde M."/>
            <person name="Jarek M."/>
            <person name="Friedl T."/>
            <person name="Seufert S."/>
            <person name="Schumacher M."/>
            <person name="Overmann J."/>
            <person name="Neumann-Schaal M."/>
            <person name="Petersen J."/>
        </authorList>
    </citation>
    <scope>NUCLEOTIDE SEQUENCE [LARGE SCALE GENOMIC DNA]</scope>
    <source>
        <strain evidence="2 3">SAG 1403-4b</strain>
    </source>
</reference>
<keyword evidence="1" id="KW-1133">Transmembrane helix</keyword>
<protein>
    <recommendedName>
        <fullName evidence="4">DUF4079 domain-containing protein</fullName>
    </recommendedName>
</protein>
<name>A0A433ULY4_ANAVA</name>
<comment type="caution">
    <text evidence="2">The sequence shown here is derived from an EMBL/GenBank/DDBJ whole genome shotgun (WGS) entry which is preliminary data.</text>
</comment>
<dbReference type="InterPro" id="IPR025067">
    <property type="entry name" value="DUF4079"/>
</dbReference>
<evidence type="ECO:0008006" key="4">
    <source>
        <dbReference type="Google" id="ProtNLM"/>
    </source>
</evidence>
<gene>
    <name evidence="2" type="ORF">DSM107003_35530</name>
</gene>
<evidence type="ECO:0000256" key="1">
    <source>
        <dbReference type="SAM" id="Phobius"/>
    </source>
</evidence>
<keyword evidence="3" id="KW-1185">Reference proteome</keyword>
<dbReference type="EMBL" id="RSCM01000012">
    <property type="protein sequence ID" value="RUS94876.1"/>
    <property type="molecule type" value="Genomic_DNA"/>
</dbReference>
<feature type="transmembrane region" description="Helical" evidence="1">
    <location>
        <begin position="93"/>
        <end position="114"/>
    </location>
</feature>
<evidence type="ECO:0000313" key="2">
    <source>
        <dbReference type="EMBL" id="RUS94876.1"/>
    </source>
</evidence>
<keyword evidence="1" id="KW-0472">Membrane</keyword>
<feature type="transmembrane region" description="Helical" evidence="1">
    <location>
        <begin position="187"/>
        <end position="209"/>
    </location>
</feature>
<feature type="transmembrane region" description="Helical" evidence="1">
    <location>
        <begin position="154"/>
        <end position="175"/>
    </location>
</feature>
<sequence length="244" mass="27328">MEIKDAILLLHPVLAVIVVFPLIGIIVNRALQIRQRRLETVGTGKSKIPPAVGQEHVQLGKWLTGSVVGIVLIALANDIFVNIIDKQVWVKSQFLVIFIALLFAATTASLYLLYQAKQPNWRGIFATLSGVGLVVLGCQDGVYRKTDQWYISHYYYGELAALLMIFSLAILPDIYKDKTNRWRKVHIILNCIALLLFIGQGITGTRSLLEVPLSWQEPYVQMLYEQKCDTKPCTVQAPSLAPQP</sequence>